<dbReference type="RefSeq" id="XP_025836431.1">
    <property type="nucleotide sequence ID" value="XM_025980646.1"/>
</dbReference>
<keyword evidence="1" id="KW-1133">Transmembrane helix</keyword>
<accession>A0A1W4WMA8</accession>
<evidence type="ECO:0000256" key="2">
    <source>
        <dbReference type="SAM" id="SignalP"/>
    </source>
</evidence>
<dbReference type="PANTHER" id="PTHR21879:SF9">
    <property type="entry name" value="OSIRIS 16"/>
    <property type="match status" value="1"/>
</dbReference>
<dbReference type="PANTHER" id="PTHR21879">
    <property type="entry name" value="FI03362P-RELATED-RELATED"/>
    <property type="match status" value="1"/>
</dbReference>
<dbReference type="Pfam" id="PF07898">
    <property type="entry name" value="DUF1676"/>
    <property type="match status" value="1"/>
</dbReference>
<dbReference type="AlphaFoldDB" id="A0A1W4WMA8"/>
<dbReference type="InterPro" id="IPR012464">
    <property type="entry name" value="DUF1676"/>
</dbReference>
<dbReference type="KEGG" id="apln:108734497"/>
<keyword evidence="2" id="KW-0732">Signal</keyword>
<keyword evidence="1" id="KW-0472">Membrane</keyword>
<feature type="signal peptide" evidence="2">
    <location>
        <begin position="1"/>
        <end position="20"/>
    </location>
</feature>
<dbReference type="Proteomes" id="UP000192223">
    <property type="component" value="Unplaced"/>
</dbReference>
<evidence type="ECO:0000313" key="5">
    <source>
        <dbReference type="RefSeq" id="XP_025836431.1"/>
    </source>
</evidence>
<feature type="transmembrane region" description="Helical" evidence="1">
    <location>
        <begin position="177"/>
        <end position="202"/>
    </location>
</feature>
<gene>
    <name evidence="4" type="primary">LOC108734497</name>
    <name evidence="5" type="synonym">LOC112906466</name>
</gene>
<evidence type="ECO:0000313" key="3">
    <source>
        <dbReference type="Proteomes" id="UP000192223"/>
    </source>
</evidence>
<reference evidence="4 5" key="1">
    <citation type="submission" date="2025-04" db="UniProtKB">
        <authorList>
            <consortium name="RefSeq"/>
        </authorList>
    </citation>
    <scope>IDENTIFICATION</scope>
    <source>
        <tissue evidence="4 5">Entire body</tissue>
    </source>
</reference>
<organism evidence="3 4">
    <name type="scientific">Agrilus planipennis</name>
    <name type="common">Emerald ash borer</name>
    <name type="synonym">Agrilus marcopoli</name>
    <dbReference type="NCBI Taxonomy" id="224129"/>
    <lineage>
        <taxon>Eukaryota</taxon>
        <taxon>Metazoa</taxon>
        <taxon>Ecdysozoa</taxon>
        <taxon>Arthropoda</taxon>
        <taxon>Hexapoda</taxon>
        <taxon>Insecta</taxon>
        <taxon>Pterygota</taxon>
        <taxon>Neoptera</taxon>
        <taxon>Endopterygota</taxon>
        <taxon>Coleoptera</taxon>
        <taxon>Polyphaga</taxon>
        <taxon>Elateriformia</taxon>
        <taxon>Buprestoidea</taxon>
        <taxon>Buprestidae</taxon>
        <taxon>Agrilinae</taxon>
        <taxon>Agrilus</taxon>
    </lineage>
</organism>
<evidence type="ECO:0000256" key="1">
    <source>
        <dbReference type="SAM" id="Phobius"/>
    </source>
</evidence>
<protein>
    <submittedName>
        <fullName evidence="4">Uncharacterized protein LOC108734497</fullName>
    </submittedName>
    <submittedName>
        <fullName evidence="5">Uncharacterized protein LOC112906466</fullName>
    </submittedName>
</protein>
<dbReference type="RefSeq" id="XP_018321587.1">
    <property type="nucleotide sequence ID" value="XM_018466085.1"/>
</dbReference>
<keyword evidence="3" id="KW-1185">Reference proteome</keyword>
<keyword evidence="1" id="KW-0812">Transmembrane</keyword>
<sequence length="268" mass="28132">MNSLYSTVVLLLLFFNAVLSDSQSENDTESSSSDRSDYKRSLFEDCNSGFSFTCMKLELVSWVDKMSQENEYNLIPGVSLVREANATTSNTAELIAEMAKSFPSDPDSRLNMALFKKISGFLNGHSVKVKLLPDVETVAGRAGGGGGLGGGGGGGGKKGGGGLGMLLAGAAMMKGTLLALALGALAALAGKALMTGLIALLLSSIIGLKSLTSGGGKTTYEVVAKPIYTHEKTHSVSHEDYHDHGHGHYRRSFDDLPLPLGLQPGYKP</sequence>
<feature type="chain" id="PRO_5044566927" evidence="2">
    <location>
        <begin position="21"/>
        <end position="268"/>
    </location>
</feature>
<dbReference type="KEGG" id="apln:112906466"/>
<dbReference type="OrthoDB" id="6627399at2759"/>
<name>A0A1W4WMA8_AGRPL</name>
<evidence type="ECO:0000313" key="4">
    <source>
        <dbReference type="RefSeq" id="XP_018321587.1"/>
    </source>
</evidence>
<dbReference type="GeneID" id="108734497"/>
<dbReference type="GO" id="GO:0016020">
    <property type="term" value="C:membrane"/>
    <property type="evidence" value="ECO:0007669"/>
    <property type="project" value="TreeGrafter"/>
</dbReference>
<proteinExistence type="predicted"/>